<dbReference type="EMBL" id="AP018045">
    <property type="protein sequence ID" value="BAX53818.1"/>
    <property type="molecule type" value="Genomic_DNA"/>
</dbReference>
<evidence type="ECO:0000256" key="2">
    <source>
        <dbReference type="SAM" id="SignalP"/>
    </source>
</evidence>
<reference evidence="6" key="3">
    <citation type="submission" date="2017-05" db="EMBL/GenBank/DDBJ databases">
        <title>Whole genome sequence of fish pathogenic bacteria, Photobacterium damselae subsp. piscicida, strain 91-197, isolated from hybrid striped bass (Morone sp.) in USA.</title>
        <authorList>
            <person name="Teru Y."/>
            <person name="Hikima J."/>
            <person name="Kono T."/>
            <person name="Sakai M."/>
            <person name="Takano T."/>
            <person name="Hawke J.P."/>
            <person name="Takeyama H."/>
            <person name="Aoki T."/>
        </authorList>
    </citation>
    <scope>NUCLEOTIDE SEQUENCE [LARGE SCALE GENOMIC DNA]</scope>
    <source>
        <strain evidence="6">91-197</strain>
    </source>
</reference>
<evidence type="ECO:0000313" key="4">
    <source>
        <dbReference type="EMBL" id="BAX53818.1"/>
    </source>
</evidence>
<sequence length="289" mass="29656">MKIKLLTTLIAGALLAGCGSDNDNSVTPQSIQLQAYDPEVRGMDVTFVCGEATGTAGETAHDGKVTITHSAVVNAPEACAFTAKGKAGSIDVTNGKTMDSVTYQVPKGLAAKGNLITASPISTILAKELGDAEFTEAAAVEVFKKLGLDTLLNQGSVSSVEDYLKNTKSVTESLQGKDKSLVDATTMVLSDALAVSAAHSDVTADVTADDIIEVTNTIVDEVLTQYPDYPKTADGKEIYLDVKDTVNMVADGKPVVLPPPQDAKPVDPPKPPTGGTGGSEGDNSGGTGA</sequence>
<feature type="compositionally biased region" description="Gly residues" evidence="1">
    <location>
        <begin position="274"/>
        <end position="289"/>
    </location>
</feature>
<keyword evidence="2" id="KW-0732">Signal</keyword>
<feature type="signal peptide" evidence="2">
    <location>
        <begin position="1"/>
        <end position="16"/>
    </location>
</feature>
<keyword evidence="5" id="KW-0723">Serine/threonine-protein kinase</keyword>
<dbReference type="EMBL" id="HQ599849">
    <property type="protein sequence ID" value="AEU09935.1"/>
    <property type="molecule type" value="Genomic_DNA"/>
</dbReference>
<evidence type="ECO:0000313" key="7">
    <source>
        <dbReference type="Proteomes" id="UP000516656"/>
    </source>
</evidence>
<feature type="compositionally biased region" description="Pro residues" evidence="1">
    <location>
        <begin position="256"/>
        <end position="272"/>
    </location>
</feature>
<organism evidence="3">
    <name type="scientific">Photobacterium damsela subsp. piscicida</name>
    <name type="common">Pasteurella piscicida</name>
    <dbReference type="NCBI Taxonomy" id="38294"/>
    <lineage>
        <taxon>Bacteria</taxon>
        <taxon>Pseudomonadati</taxon>
        <taxon>Pseudomonadota</taxon>
        <taxon>Gammaproteobacteria</taxon>
        <taxon>Vibrionales</taxon>
        <taxon>Vibrionaceae</taxon>
        <taxon>Photobacterium</taxon>
    </lineage>
</organism>
<gene>
    <name evidence="5" type="ORF">IC627_04165</name>
    <name evidence="3" type="ORF">PDP_0146</name>
    <name evidence="4" type="ORF">PDPUS_1_02444</name>
</gene>
<keyword evidence="5" id="KW-0418">Kinase</keyword>
<evidence type="ECO:0000313" key="3">
    <source>
        <dbReference type="EMBL" id="AEU09935.1"/>
    </source>
</evidence>
<reference evidence="3" key="1">
    <citation type="journal article" date="2013" name="Vaccine">
        <title>Isolation of a novel gene from Photobacterium damselae subsp. piscicida and analysis of the recombinant antigen as promising vaccine candidate.</title>
        <authorList>
            <person name="Andreoni F."/>
            <person name="Boiani R."/>
            <person name="Serafini G."/>
            <person name="Amagliani G."/>
            <person name="Dominici S."/>
            <person name="Riccioni G."/>
            <person name="Zaccone R."/>
            <person name="Mancuso M."/>
            <person name="Scapigliati G."/>
            <person name="Magnani M."/>
        </authorList>
    </citation>
    <scope>NUCLEOTIDE SEQUENCE</scope>
    <source>
        <strain evidence="3">NCIMB 2058</strain>
    </source>
</reference>
<reference evidence="4" key="2">
    <citation type="journal article" date="2017" name="Genome Announc.">
        <title>Whole-Genome Sequence of Photobacterium damselae subsp. piscicida Strain 91-197, Isolated from Hybrid Striped Bass (Morone sp.) in the United States.</title>
        <authorList>
            <person name="Teru Y."/>
            <person name="Hikima J."/>
            <person name="Kono T."/>
            <person name="Sakai M."/>
            <person name="Takano T."/>
            <person name="Hawke J.P."/>
            <person name="Takeyama H."/>
            <person name="Aoki T."/>
        </authorList>
    </citation>
    <scope>NUCLEOTIDE SEQUENCE</scope>
    <source>
        <strain evidence="4">91-197</strain>
    </source>
</reference>
<dbReference type="EMBL" id="CP061854">
    <property type="protein sequence ID" value="QOD57197.1"/>
    <property type="molecule type" value="Genomic_DNA"/>
</dbReference>
<dbReference type="PROSITE" id="PS51257">
    <property type="entry name" value="PROKAR_LIPOPROTEIN"/>
    <property type="match status" value="1"/>
</dbReference>
<dbReference type="AlphaFoldDB" id="L7NK79"/>
<dbReference type="GO" id="GO:0004674">
    <property type="term" value="F:protein serine/threonine kinase activity"/>
    <property type="evidence" value="ECO:0007669"/>
    <property type="project" value="UniProtKB-KW"/>
</dbReference>
<feature type="region of interest" description="Disordered" evidence="1">
    <location>
        <begin position="251"/>
        <end position="289"/>
    </location>
</feature>
<protein>
    <submittedName>
        <fullName evidence="5">Serine/threonine protein kinase</fullName>
    </submittedName>
</protein>
<accession>L7NK79</accession>
<keyword evidence="5" id="KW-0808">Transferase</keyword>
<evidence type="ECO:0000256" key="1">
    <source>
        <dbReference type="SAM" id="MobiDB-lite"/>
    </source>
</evidence>
<proteinExistence type="predicted"/>
<feature type="chain" id="PRO_5011419751" evidence="2">
    <location>
        <begin position="17"/>
        <end position="289"/>
    </location>
</feature>
<reference evidence="5 7" key="4">
    <citation type="submission" date="2020-09" db="EMBL/GenBank/DDBJ databases">
        <title>Complete, closed and curated genome sequences of Photobacterium damselae subsp. piscicida isolates from Australia indicate localised evolution and additional plasmid-borne pathogenicity mechanisms.</title>
        <authorList>
            <person name="Baseggio L."/>
            <person name="Silayeva O."/>
            <person name="Buller N."/>
            <person name="Landos M."/>
            <person name="Engelstaedter J."/>
            <person name="Barnes A.C."/>
        </authorList>
    </citation>
    <scope>NUCLEOTIDE SEQUENCE [LARGE SCALE GENOMIC DNA]</scope>
    <source>
        <strain evidence="5 7">AS-16-0540-1</strain>
    </source>
</reference>
<name>L7NK79_PHODP</name>
<dbReference type="Proteomes" id="UP000516656">
    <property type="component" value="Chromosome 1"/>
</dbReference>
<evidence type="ECO:0000313" key="6">
    <source>
        <dbReference type="Proteomes" id="UP000218676"/>
    </source>
</evidence>
<dbReference type="RefSeq" id="WP_086957129.1">
    <property type="nucleotide sequence ID" value="NZ_AP018045.1"/>
</dbReference>
<dbReference type="Proteomes" id="UP000218676">
    <property type="component" value="Chromosome 1"/>
</dbReference>
<evidence type="ECO:0000313" key="5">
    <source>
        <dbReference type="EMBL" id="QOD57197.1"/>
    </source>
</evidence>